<sequence>MDEILGQRPSICPPVLISSIPDDTPRPSSAVGDQEDEEDEDQVEAGPSRPKRKRKDGLMDLIREDMKQQREAEERRTQESRENLNRLFSLLEKLVVLLDLAATIKTLVSSDARQLFYIPLHIIVVTRNLLQGRHLCRQLVPPRSTTDCLQHILPLILRYILHNVLFWGHDVAGPNADVVEDGTCSVSPVLTQDVQQHLQGLPAQPEIRACVLVIKKPVQDRDA</sequence>
<evidence type="ECO:0000256" key="1">
    <source>
        <dbReference type="SAM" id="MobiDB-lite"/>
    </source>
</evidence>
<comment type="caution">
    <text evidence="2">The sequence shown here is derived from an EMBL/GenBank/DDBJ whole genome shotgun (WGS) entry which is preliminary data.</text>
</comment>
<dbReference type="Proteomes" id="UP000518266">
    <property type="component" value="Unassembled WGS sequence"/>
</dbReference>
<dbReference type="AlphaFoldDB" id="A0A7J5ZCX8"/>
<dbReference type="OrthoDB" id="8933168at2759"/>
<evidence type="ECO:0000313" key="3">
    <source>
        <dbReference type="Proteomes" id="UP000518266"/>
    </source>
</evidence>
<name>A0A7J5ZCX8_DISMA</name>
<keyword evidence="3" id="KW-1185">Reference proteome</keyword>
<evidence type="ECO:0000313" key="2">
    <source>
        <dbReference type="EMBL" id="KAF3858991.1"/>
    </source>
</evidence>
<accession>A0A7J5ZCX8</accession>
<reference evidence="2 3" key="1">
    <citation type="submission" date="2020-03" db="EMBL/GenBank/DDBJ databases">
        <title>Dissostichus mawsoni Genome sequencing and assembly.</title>
        <authorList>
            <person name="Park H."/>
        </authorList>
    </citation>
    <scope>NUCLEOTIDE SEQUENCE [LARGE SCALE GENOMIC DNA]</scope>
    <source>
        <strain evidence="2">DM0001</strain>
        <tissue evidence="2">Muscle</tissue>
    </source>
</reference>
<gene>
    <name evidence="2" type="ORF">F7725_021390</name>
</gene>
<proteinExistence type="predicted"/>
<protein>
    <submittedName>
        <fullName evidence="2">Uncharacterized protein</fullName>
    </submittedName>
</protein>
<feature type="compositionally biased region" description="Acidic residues" evidence="1">
    <location>
        <begin position="33"/>
        <end position="43"/>
    </location>
</feature>
<dbReference type="EMBL" id="JAAKFY010000003">
    <property type="protein sequence ID" value="KAF3858991.1"/>
    <property type="molecule type" value="Genomic_DNA"/>
</dbReference>
<feature type="region of interest" description="Disordered" evidence="1">
    <location>
        <begin position="1"/>
        <end position="60"/>
    </location>
</feature>
<organism evidence="2 3">
    <name type="scientific">Dissostichus mawsoni</name>
    <name type="common">Antarctic cod</name>
    <dbReference type="NCBI Taxonomy" id="36200"/>
    <lineage>
        <taxon>Eukaryota</taxon>
        <taxon>Metazoa</taxon>
        <taxon>Chordata</taxon>
        <taxon>Craniata</taxon>
        <taxon>Vertebrata</taxon>
        <taxon>Euteleostomi</taxon>
        <taxon>Actinopterygii</taxon>
        <taxon>Neopterygii</taxon>
        <taxon>Teleostei</taxon>
        <taxon>Neoteleostei</taxon>
        <taxon>Acanthomorphata</taxon>
        <taxon>Eupercaria</taxon>
        <taxon>Perciformes</taxon>
        <taxon>Notothenioidei</taxon>
        <taxon>Nototheniidae</taxon>
        <taxon>Dissostichus</taxon>
    </lineage>
</organism>